<dbReference type="Pfam" id="PF18701">
    <property type="entry name" value="DUF5641"/>
    <property type="match status" value="1"/>
</dbReference>
<organism evidence="2 3">
    <name type="scientific">Trichinella spiralis</name>
    <name type="common">Trichina worm</name>
    <dbReference type="NCBI Taxonomy" id="6334"/>
    <lineage>
        <taxon>Eukaryota</taxon>
        <taxon>Metazoa</taxon>
        <taxon>Ecdysozoa</taxon>
        <taxon>Nematoda</taxon>
        <taxon>Enoplea</taxon>
        <taxon>Dorylaimia</taxon>
        <taxon>Trichinellida</taxon>
        <taxon>Trichinellidae</taxon>
        <taxon>Trichinella</taxon>
    </lineage>
</organism>
<feature type="domain" description="DUF5641" evidence="1">
    <location>
        <begin position="3"/>
        <end position="49"/>
    </location>
</feature>
<feature type="non-terminal residue" evidence="2">
    <location>
        <position position="1"/>
    </location>
</feature>
<dbReference type="AlphaFoldDB" id="A0A0V1AHS1"/>
<proteinExistence type="predicted"/>
<dbReference type="EMBL" id="JYDH01001771">
    <property type="protein sequence ID" value="KRY24383.1"/>
    <property type="molecule type" value="Genomic_DNA"/>
</dbReference>
<accession>A0A0V1AHS1</accession>
<dbReference type="Proteomes" id="UP000054776">
    <property type="component" value="Unassembled WGS sequence"/>
</dbReference>
<sequence>LQEQPRVSDVVLVADYNTPRRRWPLGQIVELLTCSDWLARSAKVQTAAGGSLLEIPLVAPGFLSIRTCVYGYCSGLR</sequence>
<name>A0A0V1AHS1_TRISP</name>
<evidence type="ECO:0000259" key="1">
    <source>
        <dbReference type="Pfam" id="PF18701"/>
    </source>
</evidence>
<gene>
    <name evidence="2" type="ORF">T01_14067</name>
</gene>
<keyword evidence="3" id="KW-1185">Reference proteome</keyword>
<dbReference type="InParanoid" id="A0A0V1AHS1"/>
<dbReference type="InterPro" id="IPR040676">
    <property type="entry name" value="DUF5641"/>
</dbReference>
<evidence type="ECO:0000313" key="3">
    <source>
        <dbReference type="Proteomes" id="UP000054776"/>
    </source>
</evidence>
<evidence type="ECO:0000313" key="2">
    <source>
        <dbReference type="EMBL" id="KRY24383.1"/>
    </source>
</evidence>
<protein>
    <recommendedName>
        <fullName evidence="1">DUF5641 domain-containing protein</fullName>
    </recommendedName>
</protein>
<reference evidence="2 3" key="1">
    <citation type="submission" date="2015-01" db="EMBL/GenBank/DDBJ databases">
        <title>Evolution of Trichinella species and genotypes.</title>
        <authorList>
            <person name="Korhonen P.K."/>
            <person name="Edoardo P."/>
            <person name="Giuseppe L.R."/>
            <person name="Gasser R.B."/>
        </authorList>
    </citation>
    <scope>NUCLEOTIDE SEQUENCE [LARGE SCALE GENOMIC DNA]</scope>
    <source>
        <strain evidence="2">ISS3</strain>
    </source>
</reference>
<comment type="caution">
    <text evidence="2">The sequence shown here is derived from an EMBL/GenBank/DDBJ whole genome shotgun (WGS) entry which is preliminary data.</text>
</comment>
<dbReference type="OrthoDB" id="5870116at2759"/>